<dbReference type="InterPro" id="IPR052513">
    <property type="entry name" value="Thioester_dehydratase-like"/>
</dbReference>
<dbReference type="PANTHER" id="PTHR34075">
    <property type="entry name" value="BLR3430 PROTEIN"/>
    <property type="match status" value="1"/>
</dbReference>
<dbReference type="InterPro" id="IPR012340">
    <property type="entry name" value="NA-bd_OB-fold"/>
</dbReference>
<dbReference type="RefSeq" id="WP_132430676.1">
    <property type="nucleotide sequence ID" value="NZ_SMFZ01000002.1"/>
</dbReference>
<protein>
    <submittedName>
        <fullName evidence="3">Putative OB-fold protein</fullName>
    </submittedName>
</protein>
<evidence type="ECO:0000313" key="3">
    <source>
        <dbReference type="EMBL" id="TCK22001.1"/>
    </source>
</evidence>
<dbReference type="Proteomes" id="UP000295560">
    <property type="component" value="Unassembled WGS sequence"/>
</dbReference>
<name>A0A4R1HLM4_PSEEN</name>
<dbReference type="SUPFAM" id="SSF50249">
    <property type="entry name" value="Nucleic acid-binding proteins"/>
    <property type="match status" value="1"/>
</dbReference>
<comment type="caution">
    <text evidence="3">The sequence shown here is derived from an EMBL/GenBank/DDBJ whole genome shotgun (WGS) entry which is preliminary data.</text>
</comment>
<reference evidence="3 4" key="1">
    <citation type="submission" date="2019-03" db="EMBL/GenBank/DDBJ databases">
        <title>Sequencing the genomes of 1000 actinobacteria strains.</title>
        <authorList>
            <person name="Klenk H.-P."/>
        </authorList>
    </citation>
    <scope>NUCLEOTIDE SEQUENCE [LARGE SCALE GENOMIC DNA]</scope>
    <source>
        <strain evidence="3 4">DSM 44969</strain>
    </source>
</reference>
<dbReference type="OrthoDB" id="7470921at2"/>
<evidence type="ECO:0000259" key="1">
    <source>
        <dbReference type="Pfam" id="PF01796"/>
    </source>
</evidence>
<dbReference type="PANTHER" id="PTHR34075:SF5">
    <property type="entry name" value="BLR3430 PROTEIN"/>
    <property type="match status" value="1"/>
</dbReference>
<evidence type="ECO:0000259" key="2">
    <source>
        <dbReference type="Pfam" id="PF12172"/>
    </source>
</evidence>
<organism evidence="3 4">
    <name type="scientific">Pseudonocardia endophytica</name>
    <dbReference type="NCBI Taxonomy" id="401976"/>
    <lineage>
        <taxon>Bacteria</taxon>
        <taxon>Bacillati</taxon>
        <taxon>Actinomycetota</taxon>
        <taxon>Actinomycetes</taxon>
        <taxon>Pseudonocardiales</taxon>
        <taxon>Pseudonocardiaceae</taxon>
        <taxon>Pseudonocardia</taxon>
    </lineage>
</organism>
<dbReference type="InterPro" id="IPR022002">
    <property type="entry name" value="ChsH2_Znr"/>
</dbReference>
<gene>
    <name evidence="3" type="ORF">EV378_5998</name>
</gene>
<feature type="domain" description="ChsH2 rubredoxin-like zinc ribbon" evidence="2">
    <location>
        <begin position="20"/>
        <end position="52"/>
    </location>
</feature>
<dbReference type="InterPro" id="IPR002878">
    <property type="entry name" value="ChsH2_C"/>
</dbReference>
<dbReference type="AlphaFoldDB" id="A0A4R1HLM4"/>
<dbReference type="Pfam" id="PF12172">
    <property type="entry name" value="zf-ChsH2"/>
    <property type="match status" value="1"/>
</dbReference>
<sequence length="145" mass="16382">MANERDEVHPFSERVDFPYWDGLEAGELRIQRCAGCDRWCWPADWRCPTCGGYEFRWEQVEPTGRVYSWIRSHLPFVPAFADLVPYVNVLVELPQAGNARIMGRLVGREDGIRVGASVDGSFEPASERTADLPVLVWSLAPEADA</sequence>
<accession>A0A4R1HLM4</accession>
<keyword evidence="4" id="KW-1185">Reference proteome</keyword>
<proteinExistence type="predicted"/>
<feature type="domain" description="ChsH2 C-terminal OB-fold" evidence="1">
    <location>
        <begin position="57"/>
        <end position="122"/>
    </location>
</feature>
<dbReference type="Pfam" id="PF01796">
    <property type="entry name" value="OB_ChsH2_C"/>
    <property type="match status" value="1"/>
</dbReference>
<dbReference type="EMBL" id="SMFZ01000002">
    <property type="protein sequence ID" value="TCK22001.1"/>
    <property type="molecule type" value="Genomic_DNA"/>
</dbReference>
<evidence type="ECO:0000313" key="4">
    <source>
        <dbReference type="Proteomes" id="UP000295560"/>
    </source>
</evidence>
<dbReference type="Gene3D" id="6.10.30.10">
    <property type="match status" value="1"/>
</dbReference>